<keyword evidence="3" id="KW-0862">Zinc</keyword>
<evidence type="ECO:0000256" key="4">
    <source>
        <dbReference type="SAM" id="MobiDB-lite"/>
    </source>
</evidence>
<dbReference type="KEGG" id="cqu:CpipJ_CPIJ017665"/>
<keyword evidence="1" id="KW-0479">Metal-binding</keyword>
<dbReference type="OrthoDB" id="7762729at2759"/>
<dbReference type="OMA" id="MEEQFRI"/>
<dbReference type="InterPro" id="IPR011011">
    <property type="entry name" value="Znf_FYVE_PHD"/>
</dbReference>
<dbReference type="eggNOG" id="ENOG502TBTG">
    <property type="taxonomic scope" value="Eukaryota"/>
</dbReference>
<feature type="compositionally biased region" description="Polar residues" evidence="4">
    <location>
        <begin position="468"/>
        <end position="479"/>
    </location>
</feature>
<dbReference type="SMART" id="SM00249">
    <property type="entry name" value="PHD"/>
    <property type="match status" value="1"/>
</dbReference>
<gene>
    <name evidence="7" type="primary">6051710</name>
    <name evidence="6" type="ORF">CpipJ_CPIJ017665</name>
</gene>
<dbReference type="Gene3D" id="3.30.40.10">
    <property type="entry name" value="Zinc/RING finger domain, C3HC4 (zinc finger)"/>
    <property type="match status" value="1"/>
</dbReference>
<feature type="compositionally biased region" description="Low complexity" evidence="4">
    <location>
        <begin position="279"/>
        <end position="290"/>
    </location>
</feature>
<feature type="region of interest" description="Disordered" evidence="4">
    <location>
        <begin position="163"/>
        <end position="222"/>
    </location>
</feature>
<dbReference type="CDD" id="cd15489">
    <property type="entry name" value="PHD_SF"/>
    <property type="match status" value="1"/>
</dbReference>
<dbReference type="SUPFAM" id="SSF57903">
    <property type="entry name" value="FYVE/PHD zinc finger"/>
    <property type="match status" value="1"/>
</dbReference>
<feature type="region of interest" description="Disordered" evidence="4">
    <location>
        <begin position="257"/>
        <end position="290"/>
    </location>
</feature>
<feature type="region of interest" description="Disordered" evidence="4">
    <location>
        <begin position="1"/>
        <end position="51"/>
    </location>
</feature>
<feature type="compositionally biased region" description="Basic and acidic residues" evidence="4">
    <location>
        <begin position="170"/>
        <end position="187"/>
    </location>
</feature>
<dbReference type="HOGENOM" id="CLU_475887_0_0_1"/>
<dbReference type="GO" id="GO:0008270">
    <property type="term" value="F:zinc ion binding"/>
    <property type="evidence" value="ECO:0007669"/>
    <property type="project" value="UniProtKB-KW"/>
</dbReference>
<dbReference type="InterPro" id="IPR001965">
    <property type="entry name" value="Znf_PHD"/>
</dbReference>
<dbReference type="VEuPathDB" id="VectorBase:CPIJ017665"/>
<accession>B0XEN1</accession>
<reference evidence="7" key="2">
    <citation type="submission" date="2020-05" db="UniProtKB">
        <authorList>
            <consortium name="EnsemblMetazoa"/>
        </authorList>
    </citation>
    <scope>IDENTIFICATION</scope>
    <source>
        <strain evidence="7">JHB</strain>
    </source>
</reference>
<protein>
    <recommendedName>
        <fullName evidence="5">Zinc finger PHD-type domain-containing protein</fullName>
    </recommendedName>
</protein>
<evidence type="ECO:0000256" key="2">
    <source>
        <dbReference type="ARBA" id="ARBA00022771"/>
    </source>
</evidence>
<organism>
    <name type="scientific">Culex quinquefasciatus</name>
    <name type="common">Southern house mosquito</name>
    <name type="synonym">Culex pungens</name>
    <dbReference type="NCBI Taxonomy" id="7176"/>
    <lineage>
        <taxon>Eukaryota</taxon>
        <taxon>Metazoa</taxon>
        <taxon>Ecdysozoa</taxon>
        <taxon>Arthropoda</taxon>
        <taxon>Hexapoda</taxon>
        <taxon>Insecta</taxon>
        <taxon>Pterygota</taxon>
        <taxon>Neoptera</taxon>
        <taxon>Endopterygota</taxon>
        <taxon>Diptera</taxon>
        <taxon>Nematocera</taxon>
        <taxon>Culicoidea</taxon>
        <taxon>Culicidae</taxon>
        <taxon>Culicinae</taxon>
        <taxon>Culicini</taxon>
        <taxon>Culex</taxon>
        <taxon>Culex</taxon>
    </lineage>
</organism>
<evidence type="ECO:0000313" key="7">
    <source>
        <dbReference type="EnsemblMetazoa" id="CPIJ017665-PA"/>
    </source>
</evidence>
<dbReference type="InterPro" id="IPR019786">
    <property type="entry name" value="Zinc_finger_PHD-type_CS"/>
</dbReference>
<feature type="domain" description="Zinc finger PHD-type" evidence="5">
    <location>
        <begin position="53"/>
        <end position="100"/>
    </location>
</feature>
<evidence type="ECO:0000313" key="6">
    <source>
        <dbReference type="EMBL" id="EDS26092.1"/>
    </source>
</evidence>
<dbReference type="Pfam" id="PF00628">
    <property type="entry name" value="PHD"/>
    <property type="match status" value="1"/>
</dbReference>
<dbReference type="InterPro" id="IPR013083">
    <property type="entry name" value="Znf_RING/FYVE/PHD"/>
</dbReference>
<feature type="compositionally biased region" description="Basic and acidic residues" evidence="4">
    <location>
        <begin position="261"/>
        <end position="271"/>
    </location>
</feature>
<feature type="compositionally biased region" description="Polar residues" evidence="4">
    <location>
        <begin position="1"/>
        <end position="18"/>
    </location>
</feature>
<keyword evidence="8" id="KW-1185">Reference proteome</keyword>
<reference evidence="6" key="1">
    <citation type="submission" date="2007-03" db="EMBL/GenBank/DDBJ databases">
        <title>Annotation of Culex pipiens quinquefasciatus.</title>
        <authorList>
            <consortium name="The Broad Institute Genome Sequencing Platform"/>
            <person name="Atkinson P.W."/>
            <person name="Hemingway J."/>
            <person name="Christensen B.M."/>
            <person name="Higgs S."/>
            <person name="Kodira C."/>
            <person name="Hannick L."/>
            <person name="Megy K."/>
            <person name="O'Leary S."/>
            <person name="Pearson M."/>
            <person name="Haas B.J."/>
            <person name="Mauceli E."/>
            <person name="Wortman J.R."/>
            <person name="Lee N.H."/>
            <person name="Guigo R."/>
            <person name="Stanke M."/>
            <person name="Alvarado L."/>
            <person name="Amedeo P."/>
            <person name="Antoine C.H."/>
            <person name="Arensburger P."/>
            <person name="Bidwell S.L."/>
            <person name="Crawford M."/>
            <person name="Camaro F."/>
            <person name="Devon K."/>
            <person name="Engels R."/>
            <person name="Hammond M."/>
            <person name="Howarth C."/>
            <person name="Koehrsen M."/>
            <person name="Lawson D."/>
            <person name="Montgomery P."/>
            <person name="Nene V."/>
            <person name="Nusbaum C."/>
            <person name="Puiu D."/>
            <person name="Romero-Severson J."/>
            <person name="Severson D.W."/>
            <person name="Shumway M."/>
            <person name="Sisk P."/>
            <person name="Stolte C."/>
            <person name="Zeng Q."/>
            <person name="Eisenstadt E."/>
            <person name="Fraser-Liggett C."/>
            <person name="Strausberg R."/>
            <person name="Galagan J."/>
            <person name="Birren B."/>
            <person name="Collins F.H."/>
        </authorList>
    </citation>
    <scope>NUCLEOTIDE SEQUENCE [LARGE SCALE GENOMIC DNA]</scope>
    <source>
        <strain evidence="6">JHB</strain>
    </source>
</reference>
<feature type="region of interest" description="Disordered" evidence="4">
    <location>
        <begin position="460"/>
        <end position="513"/>
    </location>
</feature>
<evidence type="ECO:0000256" key="1">
    <source>
        <dbReference type="ARBA" id="ARBA00022723"/>
    </source>
</evidence>
<feature type="compositionally biased region" description="Basic and acidic residues" evidence="4">
    <location>
        <begin position="205"/>
        <end position="222"/>
    </location>
</feature>
<dbReference type="AlphaFoldDB" id="B0XEN1"/>
<dbReference type="InterPro" id="IPR019787">
    <property type="entry name" value="Znf_PHD-finger"/>
</dbReference>
<proteinExistence type="predicted"/>
<name>B0XEN1_CULQU</name>
<dbReference type="VEuPathDB" id="VectorBase:CQUJHB013157"/>
<keyword evidence="2" id="KW-0863">Zinc-finger</keyword>
<dbReference type="Proteomes" id="UP000002320">
    <property type="component" value="Unassembled WGS sequence"/>
</dbReference>
<evidence type="ECO:0000259" key="5">
    <source>
        <dbReference type="SMART" id="SM00249"/>
    </source>
</evidence>
<evidence type="ECO:0000313" key="8">
    <source>
        <dbReference type="Proteomes" id="UP000002320"/>
    </source>
</evidence>
<dbReference type="STRING" id="7176.B0XEN1"/>
<evidence type="ECO:0000256" key="3">
    <source>
        <dbReference type="ARBA" id="ARBA00022833"/>
    </source>
</evidence>
<sequence>MASNPRKSFVRQTRSMTRAAQEAANLQIGDARDDAAKPFEPSVVEPERGDEQDCAGCTRPNNAELYMVRCEKCELYFHFSCANVTTATVNQPPFVCRTCVPFRPRSARSSGSHVSSTRSARIALELQQMEEQFRIQEALTKERLAQLERQYLYSSKKYALLREQEEEDEGRSVRSRDSRASTSRVEKWINAQAETGNTGPGVNKETTESDDHVQPLSEDKADSLHVKFTSTPLASPNASFNESPYVSLSISSLLPDSLEESSEKSIPEGPKDPGQTAAETPSSEVPEPPTTMESILKLLQISLGKPQNTGAIPKILKVTSAAFEEWRNSMQRKDLDPIPEELSEETKKNEQNLLVLLQQLEDQRAEDQQLQRQREEQLKRKLQQQEREQSKQKQELQRRLQQVEAEQKEEMQRLLQQQQRELAEQKRELKQRLREQKQQQAKQQEELDRLRELERLQKLAESRDKNHSSAAGRNGTVENNESRSAERIQSGTTSVPSVDDVLPPPSNERSRASANFGSSSVVYFDNTVGRTFRWIIPLSRAAAAGTASVPRTDFAADCCTSGGQQVLRRAPRS</sequence>
<dbReference type="EnsemblMetazoa" id="CPIJ017665-RA">
    <property type="protein sequence ID" value="CPIJ017665-PA"/>
    <property type="gene ID" value="CPIJ017665"/>
</dbReference>
<dbReference type="PROSITE" id="PS01359">
    <property type="entry name" value="ZF_PHD_1"/>
    <property type="match status" value="1"/>
</dbReference>
<dbReference type="EMBL" id="DS232846">
    <property type="protein sequence ID" value="EDS26092.1"/>
    <property type="molecule type" value="Genomic_DNA"/>
</dbReference>
<dbReference type="InParanoid" id="B0XEN1"/>